<dbReference type="EMBL" id="LAZR01025183">
    <property type="protein sequence ID" value="KKL72726.1"/>
    <property type="molecule type" value="Genomic_DNA"/>
</dbReference>
<name>A0A0F9F2J0_9ZZZZ</name>
<sequence>MLGAYAGAAAACMVKRKTLWDGADPVFIRPAVGSDALPFIPEVCVAGVSMNVSLPQPAVPCLPYFSQKAHLWVAAIGRTYLGLSSICMAKASGSPLIHTSSIPGG</sequence>
<evidence type="ECO:0000313" key="1">
    <source>
        <dbReference type="EMBL" id="KKL72726.1"/>
    </source>
</evidence>
<organism evidence="1">
    <name type="scientific">marine sediment metagenome</name>
    <dbReference type="NCBI Taxonomy" id="412755"/>
    <lineage>
        <taxon>unclassified sequences</taxon>
        <taxon>metagenomes</taxon>
        <taxon>ecological metagenomes</taxon>
    </lineage>
</organism>
<proteinExistence type="predicted"/>
<dbReference type="AlphaFoldDB" id="A0A0F9F2J0"/>
<reference evidence="1" key="1">
    <citation type="journal article" date="2015" name="Nature">
        <title>Complex archaea that bridge the gap between prokaryotes and eukaryotes.</title>
        <authorList>
            <person name="Spang A."/>
            <person name="Saw J.H."/>
            <person name="Jorgensen S.L."/>
            <person name="Zaremba-Niedzwiedzka K."/>
            <person name="Martijn J."/>
            <person name="Lind A.E."/>
            <person name="van Eijk R."/>
            <person name="Schleper C."/>
            <person name="Guy L."/>
            <person name="Ettema T.J."/>
        </authorList>
    </citation>
    <scope>NUCLEOTIDE SEQUENCE</scope>
</reference>
<accession>A0A0F9F2J0</accession>
<protein>
    <submittedName>
        <fullName evidence="1">Uncharacterized protein</fullName>
    </submittedName>
</protein>
<gene>
    <name evidence="1" type="ORF">LCGC14_2082030</name>
</gene>
<comment type="caution">
    <text evidence="1">The sequence shown here is derived from an EMBL/GenBank/DDBJ whole genome shotgun (WGS) entry which is preliminary data.</text>
</comment>